<dbReference type="Gene3D" id="3.40.50.1110">
    <property type="entry name" value="SGNH hydrolase"/>
    <property type="match status" value="1"/>
</dbReference>
<evidence type="ECO:0000259" key="15">
    <source>
        <dbReference type="PROSITE" id="PS50089"/>
    </source>
</evidence>
<dbReference type="PROSITE" id="PS51873">
    <property type="entry name" value="TRIAD"/>
    <property type="match status" value="1"/>
</dbReference>
<evidence type="ECO:0000256" key="12">
    <source>
        <dbReference type="ARBA" id="ARBA00022833"/>
    </source>
</evidence>
<comment type="pathway">
    <text evidence="4">Protein modification; protein ubiquitination.</text>
</comment>
<keyword evidence="10 13" id="KW-0863">Zinc-finger</keyword>
<dbReference type="AlphaFoldDB" id="A0A8S9QZ90"/>
<dbReference type="Pfam" id="PF21235">
    <property type="entry name" value="UBA_ARI1"/>
    <property type="match status" value="1"/>
</dbReference>
<comment type="cofactor">
    <cofactor evidence="2">
        <name>Zn(2+)</name>
        <dbReference type="ChEBI" id="CHEBI:29105"/>
    </cofactor>
</comment>
<keyword evidence="12" id="KW-0862">Zinc</keyword>
<name>A0A8S9QZ90_BRACR</name>
<dbReference type="InterPro" id="IPR013083">
    <property type="entry name" value="Znf_RING/FYVE/PHD"/>
</dbReference>
<evidence type="ECO:0000256" key="7">
    <source>
        <dbReference type="ARBA" id="ARBA00022679"/>
    </source>
</evidence>
<dbReference type="InterPro" id="IPR001841">
    <property type="entry name" value="Znf_RING"/>
</dbReference>
<comment type="similarity">
    <text evidence="5">Belongs to the 'GDSL' lipolytic enzyme family.</text>
</comment>
<evidence type="ECO:0000256" key="3">
    <source>
        <dbReference type="ARBA" id="ARBA00003976"/>
    </source>
</evidence>
<reference evidence="17" key="1">
    <citation type="submission" date="2019-12" db="EMBL/GenBank/DDBJ databases">
        <title>Genome sequencing and annotation of Brassica cretica.</title>
        <authorList>
            <person name="Studholme D.J."/>
            <person name="Sarris P."/>
        </authorList>
    </citation>
    <scope>NUCLEOTIDE SEQUENCE</scope>
    <source>
        <strain evidence="17">PFS-109/04</strain>
        <tissue evidence="17">Leaf</tissue>
    </source>
</reference>
<evidence type="ECO:0000256" key="6">
    <source>
        <dbReference type="ARBA" id="ARBA00012251"/>
    </source>
</evidence>
<dbReference type="CDD" id="cd23141">
    <property type="entry name" value="RING-HC_ARI6-like"/>
    <property type="match status" value="1"/>
</dbReference>
<dbReference type="GO" id="GO:0016788">
    <property type="term" value="F:hydrolase activity, acting on ester bonds"/>
    <property type="evidence" value="ECO:0007669"/>
    <property type="project" value="InterPro"/>
</dbReference>
<evidence type="ECO:0000256" key="2">
    <source>
        <dbReference type="ARBA" id="ARBA00001947"/>
    </source>
</evidence>
<dbReference type="InterPro" id="IPR001087">
    <property type="entry name" value="GDSL"/>
</dbReference>
<evidence type="ECO:0000256" key="11">
    <source>
        <dbReference type="ARBA" id="ARBA00022786"/>
    </source>
</evidence>
<evidence type="ECO:0000313" key="17">
    <source>
        <dbReference type="EMBL" id="KAF3559112.1"/>
    </source>
</evidence>
<evidence type="ECO:0000256" key="4">
    <source>
        <dbReference type="ARBA" id="ARBA00004906"/>
    </source>
</evidence>
<dbReference type="CDD" id="cd20346">
    <property type="entry name" value="BRcat_RBR_ANKIB1"/>
    <property type="match status" value="1"/>
</dbReference>
<keyword evidence="9" id="KW-0677">Repeat</keyword>
<dbReference type="EC" id="2.3.2.31" evidence="6"/>
<evidence type="ECO:0000259" key="16">
    <source>
        <dbReference type="PROSITE" id="PS51873"/>
    </source>
</evidence>
<comment type="caution">
    <text evidence="17">The sequence shown here is derived from an EMBL/GenBank/DDBJ whole genome shotgun (WGS) entry which is preliminary data.</text>
</comment>
<evidence type="ECO:0000256" key="9">
    <source>
        <dbReference type="ARBA" id="ARBA00022737"/>
    </source>
</evidence>
<dbReference type="GO" id="GO:0061630">
    <property type="term" value="F:ubiquitin protein ligase activity"/>
    <property type="evidence" value="ECO:0007669"/>
    <property type="project" value="UniProtKB-EC"/>
</dbReference>
<gene>
    <name evidence="17" type="ORF">F2Q69_00017082</name>
</gene>
<dbReference type="Pfam" id="PF01485">
    <property type="entry name" value="IBR"/>
    <property type="match status" value="1"/>
</dbReference>
<evidence type="ECO:0000256" key="5">
    <source>
        <dbReference type="ARBA" id="ARBA00008668"/>
    </source>
</evidence>
<organism evidence="17 18">
    <name type="scientific">Brassica cretica</name>
    <name type="common">Mustard</name>
    <dbReference type="NCBI Taxonomy" id="69181"/>
    <lineage>
        <taxon>Eukaryota</taxon>
        <taxon>Viridiplantae</taxon>
        <taxon>Streptophyta</taxon>
        <taxon>Embryophyta</taxon>
        <taxon>Tracheophyta</taxon>
        <taxon>Spermatophyta</taxon>
        <taxon>Magnoliopsida</taxon>
        <taxon>eudicotyledons</taxon>
        <taxon>Gunneridae</taxon>
        <taxon>Pentapetalae</taxon>
        <taxon>rosids</taxon>
        <taxon>malvids</taxon>
        <taxon>Brassicales</taxon>
        <taxon>Brassicaceae</taxon>
        <taxon>Brassiceae</taxon>
        <taxon>Brassica</taxon>
    </lineage>
</organism>
<evidence type="ECO:0000256" key="8">
    <source>
        <dbReference type="ARBA" id="ARBA00022723"/>
    </source>
</evidence>
<evidence type="ECO:0000313" key="18">
    <source>
        <dbReference type="Proteomes" id="UP000712600"/>
    </source>
</evidence>
<dbReference type="PROSITE" id="PS50089">
    <property type="entry name" value="ZF_RING_2"/>
    <property type="match status" value="1"/>
</dbReference>
<dbReference type="InterPro" id="IPR036514">
    <property type="entry name" value="SGNH_hydro_sf"/>
</dbReference>
<dbReference type="InterPro" id="IPR002867">
    <property type="entry name" value="IBR_dom"/>
</dbReference>
<dbReference type="Gene3D" id="1.20.120.1750">
    <property type="match status" value="1"/>
</dbReference>
<keyword evidence="7" id="KW-0808">Transferase</keyword>
<feature type="domain" description="RING-type" evidence="16">
    <location>
        <begin position="253"/>
        <end position="489"/>
    </location>
</feature>
<feature type="region of interest" description="Disordered" evidence="14">
    <location>
        <begin position="572"/>
        <end position="602"/>
    </location>
</feature>
<sequence length="602" mass="68487">MFKSYIARLKSIVGDMKATEIINNALVVISAGTNDFILNYYTIPSRRLQYHHVSSYQDFILKRLDNLIGELYSLGCRNIVIGGLPPIGCLPIQMTAKFRNIFRFCLEQENKDSVVYNQKLQKQIPQMQASLTGSKILYSDIYNPIYDMMQSPGKYGFKETKRGCCGTGFLETSFMCNKNFCVLKEEDILKHQIDAIERVSVVLSITEVEASILLRSFHWSVGKVHDEWFADEERVRNTVGILERPVVAPSDDTELTCGICFDPYLPEKIASVSCGHPFCTTCWTGYISTTINDGPGCLMLRCPDPSCLAAVGHDMVDKLASEEDKEKYNRYFLRSYIEDNRKMKWCPAPGCEYAIDFVAGSGNYDVSCLCSFSFCWNCTEEAHRPVDCSTVSKWILKNSAESENMNWRREMAKNSLERYTHYYERWASNQTSRQKAMTDLQQLQTHNLEKLSDKQCTPESQLKFILEAWLQIIECRRVLKWTYAYGYYLPDHEHAKRQFFEYLQGEAESGLERLHQCVEKDLLQFLNAEGPSKDFNDFRTKLAGLTSVTKNYFENLVKALENGLADVDSHAACSSKSTSSKSTGCSSKTRGKGKGSSRTGGS</sequence>
<dbReference type="Proteomes" id="UP000712600">
    <property type="component" value="Unassembled WGS sequence"/>
</dbReference>
<keyword evidence="8" id="KW-0479">Metal-binding</keyword>
<dbReference type="FunFam" id="3.30.40.10:FF:000019">
    <property type="entry name" value="RBR-type E3 ubiquitin transferase"/>
    <property type="match status" value="1"/>
</dbReference>
<dbReference type="InterPro" id="IPR050592">
    <property type="entry name" value="GDSL_lipolytic_enzyme"/>
</dbReference>
<dbReference type="SUPFAM" id="SSF57850">
    <property type="entry name" value="RING/U-box"/>
    <property type="match status" value="2"/>
</dbReference>
<dbReference type="PANTHER" id="PTHR45642:SF30">
    <property type="entry name" value="SGNH HYDROLASE-TYPE ESTERASE DOMAIN-CONTAINING PROTEIN"/>
    <property type="match status" value="1"/>
</dbReference>
<evidence type="ECO:0000256" key="10">
    <source>
        <dbReference type="ARBA" id="ARBA00022771"/>
    </source>
</evidence>
<comment type="function">
    <text evidence="3">Might act as an E3 ubiquitin-protein ligase, or as part of E3 complex, which accepts ubiquitin from specific E2 ubiquitin-conjugating enzymes and then transfers it to substrates.</text>
</comment>
<dbReference type="Gene3D" id="3.30.40.10">
    <property type="entry name" value="Zinc/RING finger domain, C3HC4 (zinc finger)"/>
    <property type="match status" value="1"/>
</dbReference>
<dbReference type="InterPro" id="IPR048962">
    <property type="entry name" value="ARIH1-like_UBL"/>
</dbReference>
<feature type="compositionally biased region" description="Low complexity" evidence="14">
    <location>
        <begin position="573"/>
        <end position="588"/>
    </location>
</feature>
<evidence type="ECO:0000256" key="13">
    <source>
        <dbReference type="PROSITE-ProRule" id="PRU00175"/>
    </source>
</evidence>
<accession>A0A8S9QZ90</accession>
<dbReference type="PANTHER" id="PTHR45642">
    <property type="entry name" value="GDSL ESTERASE/LIPASE EXL3"/>
    <property type="match status" value="1"/>
</dbReference>
<evidence type="ECO:0000256" key="1">
    <source>
        <dbReference type="ARBA" id="ARBA00001798"/>
    </source>
</evidence>
<keyword evidence="11" id="KW-0833">Ubl conjugation pathway</keyword>
<proteinExistence type="inferred from homology"/>
<dbReference type="SMART" id="SM00647">
    <property type="entry name" value="IBR"/>
    <property type="match status" value="1"/>
</dbReference>
<dbReference type="GO" id="GO:0008270">
    <property type="term" value="F:zinc ion binding"/>
    <property type="evidence" value="ECO:0007669"/>
    <property type="project" value="UniProtKB-KW"/>
</dbReference>
<dbReference type="InterPro" id="IPR044066">
    <property type="entry name" value="TRIAD_supradom"/>
</dbReference>
<feature type="domain" description="RING-type" evidence="15">
    <location>
        <begin position="257"/>
        <end position="301"/>
    </location>
</feature>
<dbReference type="EMBL" id="QGKX02000996">
    <property type="protein sequence ID" value="KAF3559112.1"/>
    <property type="molecule type" value="Genomic_DNA"/>
</dbReference>
<comment type="catalytic activity">
    <reaction evidence="1">
        <text>[E2 ubiquitin-conjugating enzyme]-S-ubiquitinyl-L-cysteine + [acceptor protein]-L-lysine = [E2 ubiquitin-conjugating enzyme]-L-cysteine + [acceptor protein]-N(6)-ubiquitinyl-L-lysine.</text>
        <dbReference type="EC" id="2.3.2.31"/>
    </reaction>
</comment>
<dbReference type="Pfam" id="PF00657">
    <property type="entry name" value="Lipase_GDSL"/>
    <property type="match status" value="1"/>
</dbReference>
<protein>
    <recommendedName>
        <fullName evidence="6">RBR-type E3 ubiquitin transferase</fullName>
        <ecNumber evidence="6">2.3.2.31</ecNumber>
    </recommendedName>
</protein>
<evidence type="ECO:0000256" key="14">
    <source>
        <dbReference type="SAM" id="MobiDB-lite"/>
    </source>
</evidence>